<evidence type="ECO:0000313" key="5">
    <source>
        <dbReference type="EMBL" id="SQI55877.1"/>
    </source>
</evidence>
<dbReference type="Proteomes" id="UP000249134">
    <property type="component" value="Chromosome 1"/>
</dbReference>
<dbReference type="AlphaFoldDB" id="A0A2X4VUF1"/>
<dbReference type="Gene3D" id="1.10.3730.10">
    <property type="entry name" value="ProC C-terminal domain-like"/>
    <property type="match status" value="1"/>
</dbReference>
<evidence type="ECO:0000259" key="4">
    <source>
        <dbReference type="Pfam" id="PF14748"/>
    </source>
</evidence>
<comment type="similarity">
    <text evidence="1">Belongs to the pyrroline-5-carboxylate reductase family.</text>
</comment>
<dbReference type="EC" id="1.5.1.2" evidence="5"/>
<evidence type="ECO:0000259" key="3">
    <source>
        <dbReference type="Pfam" id="PF03807"/>
    </source>
</evidence>
<keyword evidence="5" id="KW-0560">Oxidoreductase</keyword>
<sequence>MKVGIIGTGNMGTILAEALLEGKAVSPSNLVVVNRTKAKAEKLKYKFKGIHVAYNSEETINSAKLIFICVKPHDILPLLKQNLHHLTPEHCIVSITSPIKVEWLEKIAPCSCARIIPSITNRALSGISLLTIGRRCDEKWKNRLIEMFSNISVPLEINEDITRVASDIVSCGPAFFSYLTRRFIDAATTETKIDKETATILSEQMLIGLGDLLKKGYYSLPTLEEKVCVKGGITGVGIDVLDTELEDVFEKLFQATHKKFNMEVNEIEAKHIPL</sequence>
<evidence type="ECO:0000256" key="2">
    <source>
        <dbReference type="PIRSR" id="PIRSR000193-1"/>
    </source>
</evidence>
<dbReference type="PANTHER" id="PTHR11645:SF51">
    <property type="entry name" value="COME OPERON PROTEIN 4"/>
    <property type="match status" value="1"/>
</dbReference>
<keyword evidence="6" id="KW-1185">Reference proteome</keyword>
<keyword evidence="2" id="KW-0521">NADP</keyword>
<organism evidence="5 6">
    <name type="scientific">Lederbergia lenta</name>
    <name type="common">Bacillus lentus</name>
    <dbReference type="NCBI Taxonomy" id="1467"/>
    <lineage>
        <taxon>Bacteria</taxon>
        <taxon>Bacillati</taxon>
        <taxon>Bacillota</taxon>
        <taxon>Bacilli</taxon>
        <taxon>Bacillales</taxon>
        <taxon>Bacillaceae</taxon>
        <taxon>Lederbergia</taxon>
    </lineage>
</organism>
<dbReference type="InterPro" id="IPR000304">
    <property type="entry name" value="Pyrroline-COOH_reductase"/>
</dbReference>
<evidence type="ECO:0000256" key="1">
    <source>
        <dbReference type="ARBA" id="ARBA00005525"/>
    </source>
</evidence>
<dbReference type="InterPro" id="IPR029036">
    <property type="entry name" value="P5CR_dimer"/>
</dbReference>
<evidence type="ECO:0000313" key="6">
    <source>
        <dbReference type="Proteomes" id="UP000249134"/>
    </source>
</evidence>
<dbReference type="PIRSF" id="PIRSF000193">
    <property type="entry name" value="Pyrrol-5-carb_rd"/>
    <property type="match status" value="1"/>
</dbReference>
<dbReference type="EMBL" id="LS483476">
    <property type="protein sequence ID" value="SQI55877.1"/>
    <property type="molecule type" value="Genomic_DNA"/>
</dbReference>
<dbReference type="InterPro" id="IPR036291">
    <property type="entry name" value="NAD(P)-bd_dom_sf"/>
</dbReference>
<accession>A0A2X4VUF1</accession>
<dbReference type="InterPro" id="IPR053790">
    <property type="entry name" value="P5CR-like_CS"/>
</dbReference>
<dbReference type="PROSITE" id="PS00521">
    <property type="entry name" value="P5CR"/>
    <property type="match status" value="1"/>
</dbReference>
<feature type="binding site" evidence="2">
    <location>
        <begin position="6"/>
        <end position="11"/>
    </location>
    <ligand>
        <name>NADP(+)</name>
        <dbReference type="ChEBI" id="CHEBI:58349"/>
    </ligand>
</feature>
<feature type="domain" description="Pyrroline-5-carboxylate reductase catalytic N-terminal" evidence="3">
    <location>
        <begin position="2"/>
        <end position="97"/>
    </location>
</feature>
<dbReference type="Pfam" id="PF03807">
    <property type="entry name" value="F420_oxidored"/>
    <property type="match status" value="1"/>
</dbReference>
<dbReference type="SUPFAM" id="SSF48179">
    <property type="entry name" value="6-phosphogluconate dehydrogenase C-terminal domain-like"/>
    <property type="match status" value="1"/>
</dbReference>
<proteinExistence type="inferred from homology"/>
<dbReference type="InterPro" id="IPR028939">
    <property type="entry name" value="P5C_Rdtase_cat_N"/>
</dbReference>
<name>A0A2X4VUF1_LEDLE</name>
<dbReference type="NCBIfam" id="NF005814">
    <property type="entry name" value="PRK07680.1"/>
    <property type="match status" value="1"/>
</dbReference>
<dbReference type="PANTHER" id="PTHR11645">
    <property type="entry name" value="PYRROLINE-5-CARBOXYLATE REDUCTASE"/>
    <property type="match status" value="1"/>
</dbReference>
<gene>
    <name evidence="5" type="primary">proC_1</name>
    <name evidence="5" type="ORF">NCTC4824_01631</name>
</gene>
<dbReference type="RefSeq" id="WP_066137344.1">
    <property type="nucleotide sequence ID" value="NZ_CBCSGM010000001.1"/>
</dbReference>
<dbReference type="Gene3D" id="3.40.50.720">
    <property type="entry name" value="NAD(P)-binding Rossmann-like Domain"/>
    <property type="match status" value="1"/>
</dbReference>
<dbReference type="STRING" id="1348624.GCA_001591545_00711"/>
<dbReference type="Pfam" id="PF14748">
    <property type="entry name" value="P5CR_dimer"/>
    <property type="match status" value="1"/>
</dbReference>
<dbReference type="GO" id="GO:0004735">
    <property type="term" value="F:pyrroline-5-carboxylate reductase activity"/>
    <property type="evidence" value="ECO:0007669"/>
    <property type="project" value="UniProtKB-EC"/>
</dbReference>
<dbReference type="SUPFAM" id="SSF51735">
    <property type="entry name" value="NAD(P)-binding Rossmann-fold domains"/>
    <property type="match status" value="1"/>
</dbReference>
<dbReference type="KEGG" id="blen:NCTC4824_01631"/>
<dbReference type="GO" id="GO:0055129">
    <property type="term" value="P:L-proline biosynthetic process"/>
    <property type="evidence" value="ECO:0007669"/>
    <property type="project" value="TreeGrafter"/>
</dbReference>
<feature type="domain" description="Pyrroline-5-carboxylate reductase dimerisation" evidence="4">
    <location>
        <begin position="160"/>
        <end position="259"/>
    </location>
</feature>
<protein>
    <submittedName>
        <fullName evidence="5">Late competence protein ComER</fullName>
        <ecNumber evidence="5">1.5.1.2</ecNumber>
    </submittedName>
</protein>
<dbReference type="InterPro" id="IPR008927">
    <property type="entry name" value="6-PGluconate_DH-like_C_sf"/>
</dbReference>
<reference evidence="5 6" key="1">
    <citation type="submission" date="2018-06" db="EMBL/GenBank/DDBJ databases">
        <authorList>
            <consortium name="Pathogen Informatics"/>
            <person name="Doyle S."/>
        </authorList>
    </citation>
    <scope>NUCLEOTIDE SEQUENCE [LARGE SCALE GENOMIC DNA]</scope>
    <source>
        <strain evidence="5 6">NCTC4824</strain>
    </source>
</reference>